<feature type="chain" id="PRO_5044551842" evidence="1">
    <location>
        <begin position="20"/>
        <end position="75"/>
    </location>
</feature>
<evidence type="ECO:0000256" key="1">
    <source>
        <dbReference type="SAM" id="SignalP"/>
    </source>
</evidence>
<name>A0A183G3V9_HELPZ</name>
<evidence type="ECO:0000313" key="2">
    <source>
        <dbReference type="EMBL" id="VDP05050.1"/>
    </source>
</evidence>
<dbReference type="AlphaFoldDB" id="A0A183G3V9"/>
<evidence type="ECO:0000313" key="4">
    <source>
        <dbReference type="WBParaSite" id="HPBE_0001613401-mRNA-1"/>
    </source>
</evidence>
<sequence length="75" mass="8315">MMCLVAALTVLSTLEGVVALSCYHCISQLPLEGIEEDARLALKALVFQRSVSSQLQPCFYPSPFFVPFSNRQFVC</sequence>
<organism evidence="3 4">
    <name type="scientific">Heligmosomoides polygyrus</name>
    <name type="common">Parasitic roundworm</name>
    <dbReference type="NCBI Taxonomy" id="6339"/>
    <lineage>
        <taxon>Eukaryota</taxon>
        <taxon>Metazoa</taxon>
        <taxon>Ecdysozoa</taxon>
        <taxon>Nematoda</taxon>
        <taxon>Chromadorea</taxon>
        <taxon>Rhabditida</taxon>
        <taxon>Rhabditina</taxon>
        <taxon>Rhabditomorpha</taxon>
        <taxon>Strongyloidea</taxon>
        <taxon>Heligmosomidae</taxon>
        <taxon>Heligmosomoides</taxon>
    </lineage>
</organism>
<dbReference type="OrthoDB" id="5836372at2759"/>
<dbReference type="EMBL" id="UZAH01029242">
    <property type="protein sequence ID" value="VDP05050.1"/>
    <property type="molecule type" value="Genomic_DNA"/>
</dbReference>
<dbReference type="WBParaSite" id="HPBE_0001613401-mRNA-1">
    <property type="protein sequence ID" value="HPBE_0001613401-mRNA-1"/>
    <property type="gene ID" value="HPBE_0001613401"/>
</dbReference>
<gene>
    <name evidence="2" type="ORF">HPBE_LOCUS16133</name>
</gene>
<feature type="signal peptide" evidence="1">
    <location>
        <begin position="1"/>
        <end position="19"/>
    </location>
</feature>
<keyword evidence="1" id="KW-0732">Signal</keyword>
<evidence type="ECO:0000313" key="3">
    <source>
        <dbReference type="Proteomes" id="UP000050761"/>
    </source>
</evidence>
<accession>A0A183G3V9</accession>
<reference evidence="4" key="2">
    <citation type="submission" date="2019-09" db="UniProtKB">
        <authorList>
            <consortium name="WormBaseParasite"/>
        </authorList>
    </citation>
    <scope>IDENTIFICATION</scope>
</reference>
<dbReference type="Proteomes" id="UP000050761">
    <property type="component" value="Unassembled WGS sequence"/>
</dbReference>
<proteinExistence type="predicted"/>
<accession>A0A3P8ALX3</accession>
<reference evidence="2 3" key="1">
    <citation type="submission" date="2018-11" db="EMBL/GenBank/DDBJ databases">
        <authorList>
            <consortium name="Pathogen Informatics"/>
        </authorList>
    </citation>
    <scope>NUCLEOTIDE SEQUENCE [LARGE SCALE GENOMIC DNA]</scope>
</reference>
<keyword evidence="3" id="KW-1185">Reference proteome</keyword>
<protein>
    <submittedName>
        <fullName evidence="4">Secreted protein</fullName>
    </submittedName>
</protein>